<keyword evidence="3" id="KW-1185">Reference proteome</keyword>
<evidence type="ECO:0008006" key="4">
    <source>
        <dbReference type="Google" id="ProtNLM"/>
    </source>
</evidence>
<keyword evidence="1" id="KW-0732">Signal</keyword>
<evidence type="ECO:0000313" key="3">
    <source>
        <dbReference type="Proteomes" id="UP001529085"/>
    </source>
</evidence>
<dbReference type="Proteomes" id="UP001529085">
    <property type="component" value="Unassembled WGS sequence"/>
</dbReference>
<dbReference type="InterPro" id="IPR010916">
    <property type="entry name" value="TonB_box_CS"/>
</dbReference>
<evidence type="ECO:0000256" key="1">
    <source>
        <dbReference type="SAM" id="SignalP"/>
    </source>
</evidence>
<dbReference type="RefSeq" id="WP_278004331.1">
    <property type="nucleotide sequence ID" value="NZ_JARSBN010000001.1"/>
</dbReference>
<accession>A0ABT6FYL9</accession>
<dbReference type="PROSITE" id="PS00430">
    <property type="entry name" value="TONB_DEPENDENT_REC_1"/>
    <property type="match status" value="1"/>
</dbReference>
<dbReference type="EMBL" id="JARSBN010000001">
    <property type="protein sequence ID" value="MDG4714871.1"/>
    <property type="molecule type" value="Genomic_DNA"/>
</dbReference>
<gene>
    <name evidence="2" type="ORF">P7122_03230</name>
</gene>
<name>A0ABT6FYL9_9FLAO</name>
<feature type="chain" id="PRO_5045289381" description="DUF3221 domain-containing protein" evidence="1">
    <location>
        <begin position="21"/>
        <end position="122"/>
    </location>
</feature>
<evidence type="ECO:0000313" key="2">
    <source>
        <dbReference type="EMBL" id="MDG4714871.1"/>
    </source>
</evidence>
<organism evidence="2 3">
    <name type="scientific">Winogradskyella marincola</name>
    <dbReference type="NCBI Taxonomy" id="3037795"/>
    <lineage>
        <taxon>Bacteria</taxon>
        <taxon>Pseudomonadati</taxon>
        <taxon>Bacteroidota</taxon>
        <taxon>Flavobacteriia</taxon>
        <taxon>Flavobacteriales</taxon>
        <taxon>Flavobacteriaceae</taxon>
        <taxon>Winogradskyella</taxon>
    </lineage>
</organism>
<sequence length="122" mass="14396">MKNRQFVVFVFLVMAFSVNAIIDTKQDKQEQETVTVIATFDGYEEEDGYAFLVQGEDDDEDEDIMYFSEVTPEVLKAVNLKSDSLIGERFQITYKIETYEEEDEYGYKETYEKYTIIKIKKM</sequence>
<protein>
    <recommendedName>
        <fullName evidence="4">DUF3221 domain-containing protein</fullName>
    </recommendedName>
</protein>
<proteinExistence type="predicted"/>
<reference evidence="2 3" key="1">
    <citation type="submission" date="2023-03" db="EMBL/GenBank/DDBJ databases">
        <title>Strain YYF002 represents a novel species in the genus Winogradskyella isolated from seawater.</title>
        <authorList>
            <person name="Fu Z.-Y."/>
        </authorList>
    </citation>
    <scope>NUCLEOTIDE SEQUENCE [LARGE SCALE GENOMIC DNA]</scope>
    <source>
        <strain evidence="2 3">YYF002</strain>
    </source>
</reference>
<feature type="signal peptide" evidence="1">
    <location>
        <begin position="1"/>
        <end position="20"/>
    </location>
</feature>
<comment type="caution">
    <text evidence="2">The sequence shown here is derived from an EMBL/GenBank/DDBJ whole genome shotgun (WGS) entry which is preliminary data.</text>
</comment>